<feature type="transmembrane region" description="Helical" evidence="1">
    <location>
        <begin position="48"/>
        <end position="68"/>
    </location>
</feature>
<evidence type="ECO:0000313" key="5">
    <source>
        <dbReference type="Proteomes" id="UP001501803"/>
    </source>
</evidence>
<proteinExistence type="predicted"/>
<dbReference type="Pfam" id="PF19040">
    <property type="entry name" value="SGNH"/>
    <property type="match status" value="1"/>
</dbReference>
<name>A0ABP7L874_9MICO</name>
<dbReference type="PANTHER" id="PTHR23028">
    <property type="entry name" value="ACETYLTRANSFERASE"/>
    <property type="match status" value="1"/>
</dbReference>
<sequence length="716" mass="76729">MSETRTSLRSERSQAKKSSATRLDIQGLRALAVVLVILNHVLLIPTAGFIGVDVFFVISGFIITALLLREYDKSKTISFKDFYARRIKRILPASLLVLVTTFGAATLLLPTDRAQSVGGDTLWATLFGANWRMMATNVDYFTEGLTPSPLQHYWSLSIEEQFYFVWPWIMLAALLHVRRKYRVPGLAKRVLIWVISAIVVVSLAWSVFETITSPASAYFSSFTRFWELGVGALAAVVMSVYGRALPARIGMATSWLGLGIIIASALALSEATPFPGYAALLPVAGATLIMVGGFGASPTYSRVLAPLTNPVAVYIGNLSYSLYLWHFPLTILLLSVLPVGPTYYVAVLGGTLALSVLTYHFVENPIRNASWPNRYGVPAKRWRTAVLAVGAVAAVILVLSSSLTLREQGAVEAAAIAEELRLDGVAKKALAEDSADQEAALALAADQECRGAGSLDPANTGCDVKSLTLRPTVSGLQSDIGSAADLACRRGENDAPVTCTIGSAEPDALKVALIGDSHAGMYLPAIREIADEQNWSVTTYIGWGCQWGGPRATDGCGPQIELANTDFTDGSPYDVILSAASRKTTSSWNDAQVERAASMIRAAIDAGNSVVYLEDVPIPSDESLLCLQRPGLNSLVNDCATSYSKGTAAEDKLARAVASVRDAHLVSLNDRICTGDICPAIVGQTITFRDTAGHLSVTYAKSLKPYLQQLVLNALN</sequence>
<gene>
    <name evidence="4" type="ORF">GCM10022381_41930</name>
</gene>
<dbReference type="InterPro" id="IPR050879">
    <property type="entry name" value="Acyltransferase_3"/>
</dbReference>
<comment type="caution">
    <text evidence="4">The sequence shown here is derived from an EMBL/GenBank/DDBJ whole genome shotgun (WGS) entry which is preliminary data.</text>
</comment>
<feature type="transmembrane region" description="Helical" evidence="1">
    <location>
        <begin position="382"/>
        <end position="403"/>
    </location>
</feature>
<feature type="transmembrane region" description="Helical" evidence="1">
    <location>
        <begin position="223"/>
        <end position="242"/>
    </location>
</feature>
<dbReference type="PANTHER" id="PTHR23028:SF53">
    <property type="entry name" value="ACYL_TRANSF_3 DOMAIN-CONTAINING PROTEIN"/>
    <property type="match status" value="1"/>
</dbReference>
<feature type="transmembrane region" description="Helical" evidence="1">
    <location>
        <begin position="161"/>
        <end position="178"/>
    </location>
</feature>
<feature type="domain" description="SGNH" evidence="3">
    <location>
        <begin position="488"/>
        <end position="708"/>
    </location>
</feature>
<keyword evidence="1" id="KW-0472">Membrane</keyword>
<feature type="transmembrane region" description="Helical" evidence="1">
    <location>
        <begin position="303"/>
        <end position="323"/>
    </location>
</feature>
<protein>
    <submittedName>
        <fullName evidence="4">SGNH hydrolase domain-containing protein</fullName>
    </submittedName>
</protein>
<dbReference type="GO" id="GO:0016787">
    <property type="term" value="F:hydrolase activity"/>
    <property type="evidence" value="ECO:0007669"/>
    <property type="project" value="UniProtKB-KW"/>
</dbReference>
<feature type="transmembrane region" description="Helical" evidence="1">
    <location>
        <begin position="249"/>
        <end position="268"/>
    </location>
</feature>
<dbReference type="RefSeq" id="WP_345069887.1">
    <property type="nucleotide sequence ID" value="NZ_BAABCN010000018.1"/>
</dbReference>
<evidence type="ECO:0000259" key="3">
    <source>
        <dbReference type="Pfam" id="PF19040"/>
    </source>
</evidence>
<reference evidence="5" key="1">
    <citation type="journal article" date="2019" name="Int. J. Syst. Evol. Microbiol.">
        <title>The Global Catalogue of Microorganisms (GCM) 10K type strain sequencing project: providing services to taxonomists for standard genome sequencing and annotation.</title>
        <authorList>
            <consortium name="The Broad Institute Genomics Platform"/>
            <consortium name="The Broad Institute Genome Sequencing Center for Infectious Disease"/>
            <person name="Wu L."/>
            <person name="Ma J."/>
        </authorList>
    </citation>
    <scope>NUCLEOTIDE SEQUENCE [LARGE SCALE GENOMIC DNA]</scope>
    <source>
        <strain evidence="5">JCM 17021</strain>
    </source>
</reference>
<organism evidence="4 5">
    <name type="scientific">Leifsonia kafniensis</name>
    <dbReference type="NCBI Taxonomy" id="475957"/>
    <lineage>
        <taxon>Bacteria</taxon>
        <taxon>Bacillati</taxon>
        <taxon>Actinomycetota</taxon>
        <taxon>Actinomycetes</taxon>
        <taxon>Micrococcales</taxon>
        <taxon>Microbacteriaceae</taxon>
        <taxon>Leifsonia</taxon>
    </lineage>
</organism>
<feature type="domain" description="Acyltransferase 3" evidence="2">
    <location>
        <begin position="24"/>
        <end position="359"/>
    </location>
</feature>
<keyword evidence="5" id="KW-1185">Reference proteome</keyword>
<dbReference type="Proteomes" id="UP001501803">
    <property type="component" value="Unassembled WGS sequence"/>
</dbReference>
<keyword evidence="4" id="KW-0378">Hydrolase</keyword>
<feature type="transmembrane region" description="Helical" evidence="1">
    <location>
        <begin position="343"/>
        <end position="362"/>
    </location>
</feature>
<accession>A0ABP7L874</accession>
<dbReference type="EMBL" id="BAABCN010000018">
    <property type="protein sequence ID" value="GAA3896062.1"/>
    <property type="molecule type" value="Genomic_DNA"/>
</dbReference>
<evidence type="ECO:0000256" key="1">
    <source>
        <dbReference type="SAM" id="Phobius"/>
    </source>
</evidence>
<dbReference type="Pfam" id="PF01757">
    <property type="entry name" value="Acyl_transf_3"/>
    <property type="match status" value="1"/>
</dbReference>
<keyword evidence="1" id="KW-1133">Transmembrane helix</keyword>
<feature type="transmembrane region" description="Helical" evidence="1">
    <location>
        <begin position="274"/>
        <end position="296"/>
    </location>
</feature>
<feature type="transmembrane region" description="Helical" evidence="1">
    <location>
        <begin position="190"/>
        <end position="208"/>
    </location>
</feature>
<feature type="transmembrane region" description="Helical" evidence="1">
    <location>
        <begin position="89"/>
        <end position="109"/>
    </location>
</feature>
<evidence type="ECO:0000259" key="2">
    <source>
        <dbReference type="Pfam" id="PF01757"/>
    </source>
</evidence>
<feature type="transmembrane region" description="Helical" evidence="1">
    <location>
        <begin position="21"/>
        <end position="42"/>
    </location>
</feature>
<evidence type="ECO:0000313" key="4">
    <source>
        <dbReference type="EMBL" id="GAA3896062.1"/>
    </source>
</evidence>
<keyword evidence="1" id="KW-0812">Transmembrane</keyword>
<dbReference type="InterPro" id="IPR043968">
    <property type="entry name" value="SGNH"/>
</dbReference>
<dbReference type="InterPro" id="IPR002656">
    <property type="entry name" value="Acyl_transf_3_dom"/>
</dbReference>